<dbReference type="GO" id="GO:0030245">
    <property type="term" value="P:cellulose catabolic process"/>
    <property type="evidence" value="ECO:0007669"/>
    <property type="project" value="UniProtKB-KW"/>
</dbReference>
<dbReference type="PANTHER" id="PTHR34876">
    <property type="match status" value="1"/>
</dbReference>
<keyword evidence="2 10" id="KW-0378">Hydrolase</keyword>
<sequence length="493" mass="49339">MRVPEIAGSGSARPDPARRRRGAVATGAAVVAMAGLAAVTQLSGVAAAGSISSGTQFYVYPSSGVMKWDAANPGDSREPAIASRIASQPQGIWFANYTPSTVRSDASAITGAAAAAGKVPVLVMYNIPNRDCGGASAGGAPDISSYESYVQSFANGLGSHQVIVILEPDSLALQTCLSAQQAADRDGALAFAGRAIHTADPSAKVYMDAGHSGWNSPSSQASVLNAASVKTSADGIFSNVSNFMYTSDEVNYDKQVLAALGNPSNLHIVVDTSRNGNGPAPGNPWCDPSGRALGQTPTANTGDSAVDAYLWVKPPGESDGCADAAGVFDPSLAYALIANGPSYSPSPTPSASPTSASPSASPSKSPSNSPSASPSQSPSSSPSASSGSGTCHVTYTNQSVWPGGFTASVAINNAGSSAINGWTLTYRYGGDQKVTSAWGATSSQSGSTVTLTSVSWDASIAPGATLTGVGMQGTWASSNAAPSGFTLNGVACS</sequence>
<dbReference type="PANTHER" id="PTHR34876:SF4">
    <property type="entry name" value="1,4-BETA-D-GLUCAN CELLOBIOHYDROLASE C-RELATED"/>
    <property type="match status" value="1"/>
</dbReference>
<evidence type="ECO:0000256" key="5">
    <source>
        <dbReference type="ARBA" id="ARBA00023277"/>
    </source>
</evidence>
<evidence type="ECO:0000256" key="2">
    <source>
        <dbReference type="ARBA" id="ARBA00022801"/>
    </source>
</evidence>
<dbReference type="PROSITE" id="PS51173">
    <property type="entry name" value="CBM2"/>
    <property type="match status" value="1"/>
</dbReference>
<evidence type="ECO:0000256" key="3">
    <source>
        <dbReference type="ARBA" id="ARBA00023001"/>
    </source>
</evidence>
<dbReference type="SMART" id="SM00637">
    <property type="entry name" value="CBD_II"/>
    <property type="match status" value="1"/>
</dbReference>
<feature type="region of interest" description="Disordered" evidence="11">
    <location>
        <begin position="343"/>
        <end position="389"/>
    </location>
</feature>
<accession>A0A8J7WVQ0</accession>
<evidence type="ECO:0000256" key="9">
    <source>
        <dbReference type="PROSITE-ProRule" id="PRU10057"/>
    </source>
</evidence>
<dbReference type="InterPro" id="IPR012291">
    <property type="entry name" value="CBM2_carb-bd_dom_sf"/>
</dbReference>
<feature type="domain" description="CBM2" evidence="12">
    <location>
        <begin position="384"/>
        <end position="493"/>
    </location>
</feature>
<evidence type="ECO:0000256" key="8">
    <source>
        <dbReference type="PROSITE-ProRule" id="PRU10056"/>
    </source>
</evidence>
<feature type="compositionally biased region" description="Low complexity" evidence="11">
    <location>
        <begin position="351"/>
        <end position="388"/>
    </location>
</feature>
<evidence type="ECO:0000256" key="11">
    <source>
        <dbReference type="SAM" id="MobiDB-lite"/>
    </source>
</evidence>
<evidence type="ECO:0000313" key="14">
    <source>
        <dbReference type="Proteomes" id="UP000677913"/>
    </source>
</evidence>
<dbReference type="InterPro" id="IPR016288">
    <property type="entry name" value="Beta_cellobiohydrolase"/>
</dbReference>
<dbReference type="PROSITE" id="PS00655">
    <property type="entry name" value="GLYCOSYL_HYDROL_F6_1"/>
    <property type="match status" value="1"/>
</dbReference>
<dbReference type="PROSITE" id="PS00656">
    <property type="entry name" value="GLYCOSYL_HYDROL_F6_2"/>
    <property type="match status" value="1"/>
</dbReference>
<dbReference type="Pfam" id="PF00553">
    <property type="entry name" value="CBM_2"/>
    <property type="match status" value="1"/>
</dbReference>
<dbReference type="InterPro" id="IPR036434">
    <property type="entry name" value="Beta_cellobiohydrolase_sf"/>
</dbReference>
<evidence type="ECO:0000256" key="7">
    <source>
        <dbReference type="ARBA" id="ARBA00023326"/>
    </source>
</evidence>
<dbReference type="InterPro" id="IPR001524">
    <property type="entry name" value="Glyco_hydro_6_CS"/>
</dbReference>
<evidence type="ECO:0000256" key="1">
    <source>
        <dbReference type="ARBA" id="ARBA00022729"/>
    </source>
</evidence>
<comment type="similarity">
    <text evidence="10">Belongs to the glycosyl hydrolase family 6.</text>
</comment>
<dbReference type="Gene3D" id="2.60.40.290">
    <property type="match status" value="1"/>
</dbReference>
<feature type="region of interest" description="Disordered" evidence="11">
    <location>
        <begin position="273"/>
        <end position="300"/>
    </location>
</feature>
<dbReference type="PRINTS" id="PR00733">
    <property type="entry name" value="GLHYDRLASE6"/>
</dbReference>
<dbReference type="GO" id="GO:0004553">
    <property type="term" value="F:hydrolase activity, hydrolyzing O-glycosyl compounds"/>
    <property type="evidence" value="ECO:0007669"/>
    <property type="project" value="InterPro"/>
</dbReference>
<evidence type="ECO:0000256" key="10">
    <source>
        <dbReference type="RuleBase" id="RU361186"/>
    </source>
</evidence>
<evidence type="ECO:0000313" key="13">
    <source>
        <dbReference type="EMBL" id="MBS2966705.1"/>
    </source>
</evidence>
<keyword evidence="3 10" id="KW-0136">Cellulose degradation</keyword>
<gene>
    <name evidence="13" type="ORF">KGA66_26955</name>
</gene>
<feature type="active site" evidence="8">
    <location>
        <position position="131"/>
    </location>
</feature>
<keyword evidence="7 10" id="KW-0624">Polysaccharide degradation</keyword>
<keyword evidence="4" id="KW-1015">Disulfide bond</keyword>
<dbReference type="RefSeq" id="WP_211472041.1">
    <property type="nucleotide sequence ID" value="NZ_JAGSXH010000182.1"/>
</dbReference>
<comment type="caution">
    <text evidence="13">The sequence shown here is derived from an EMBL/GenBank/DDBJ whole genome shotgun (WGS) entry which is preliminary data.</text>
</comment>
<dbReference type="InterPro" id="IPR008965">
    <property type="entry name" value="CBM2/CBM3_carb-bd_dom_sf"/>
</dbReference>
<proteinExistence type="inferred from homology"/>
<feature type="active site" description="Proton donor" evidence="9">
    <location>
        <position position="169"/>
    </location>
</feature>
<evidence type="ECO:0000256" key="6">
    <source>
        <dbReference type="ARBA" id="ARBA00023295"/>
    </source>
</evidence>
<feature type="region of interest" description="Disordered" evidence="11">
    <location>
        <begin position="1"/>
        <end position="20"/>
    </location>
</feature>
<dbReference type="GO" id="GO:0030247">
    <property type="term" value="F:polysaccharide binding"/>
    <property type="evidence" value="ECO:0007669"/>
    <property type="project" value="UniProtKB-UniRule"/>
</dbReference>
<evidence type="ECO:0000256" key="4">
    <source>
        <dbReference type="ARBA" id="ARBA00023157"/>
    </source>
</evidence>
<keyword evidence="6 10" id="KW-0326">Glycosidase</keyword>
<protein>
    <recommendedName>
        <fullName evidence="10">Glucanase</fullName>
        <ecNumber evidence="10">3.2.1.-</ecNumber>
    </recommendedName>
</protein>
<keyword evidence="14" id="KW-1185">Reference proteome</keyword>
<reference evidence="13" key="1">
    <citation type="submission" date="2021-04" db="EMBL/GenBank/DDBJ databases">
        <title>Genome based classification of Actinospica acidithermotolerans sp. nov., an actinobacterium isolated from an Indonesian hot spring.</title>
        <authorList>
            <person name="Kusuma A.B."/>
            <person name="Putra K.E."/>
            <person name="Nafisah S."/>
            <person name="Loh J."/>
            <person name="Nouioui I."/>
            <person name="Goodfellow M."/>
        </authorList>
    </citation>
    <scope>NUCLEOTIDE SEQUENCE</scope>
    <source>
        <strain evidence="13">DSM 45618</strain>
    </source>
</reference>
<keyword evidence="1" id="KW-0732">Signal</keyword>
<dbReference type="InterPro" id="IPR001919">
    <property type="entry name" value="CBD2"/>
</dbReference>
<dbReference type="EMBL" id="JAGSXH010000182">
    <property type="protein sequence ID" value="MBS2966705.1"/>
    <property type="molecule type" value="Genomic_DNA"/>
</dbReference>
<dbReference type="SUPFAM" id="SSF51989">
    <property type="entry name" value="Glycosyl hydrolases family 6, cellulases"/>
    <property type="match status" value="1"/>
</dbReference>
<name>A0A8J7WVQ0_9ACTN</name>
<dbReference type="EC" id="3.2.1.-" evidence="10"/>
<dbReference type="AlphaFoldDB" id="A0A8J7WVQ0"/>
<organism evidence="13 14">
    <name type="scientific">Actinocrinis puniceicyclus</name>
    <dbReference type="NCBI Taxonomy" id="977794"/>
    <lineage>
        <taxon>Bacteria</taxon>
        <taxon>Bacillati</taxon>
        <taxon>Actinomycetota</taxon>
        <taxon>Actinomycetes</taxon>
        <taxon>Catenulisporales</taxon>
        <taxon>Actinospicaceae</taxon>
        <taxon>Actinocrinis</taxon>
    </lineage>
</organism>
<dbReference type="SUPFAM" id="SSF49384">
    <property type="entry name" value="Carbohydrate-binding domain"/>
    <property type="match status" value="1"/>
</dbReference>
<dbReference type="Proteomes" id="UP000677913">
    <property type="component" value="Unassembled WGS sequence"/>
</dbReference>
<dbReference type="Pfam" id="PF01341">
    <property type="entry name" value="Glyco_hydro_6"/>
    <property type="match status" value="1"/>
</dbReference>
<evidence type="ECO:0000259" key="12">
    <source>
        <dbReference type="PROSITE" id="PS51173"/>
    </source>
</evidence>
<keyword evidence="5 10" id="KW-0119">Carbohydrate metabolism</keyword>
<dbReference type="Gene3D" id="3.20.20.40">
    <property type="entry name" value="1, 4-beta cellobiohydrolase"/>
    <property type="match status" value="1"/>
</dbReference>